<evidence type="ECO:0000259" key="1">
    <source>
        <dbReference type="PROSITE" id="PS50943"/>
    </source>
</evidence>
<sequence>MSIYIKYHYLKKVMFLKGYNLSQLAIETDVSLSYMSLIMNGKRNPSAKLAKKISNVLDVEIKELFEFEQKEA</sequence>
<evidence type="ECO:0000313" key="3">
    <source>
        <dbReference type="Proteomes" id="UP001174037"/>
    </source>
</evidence>
<feature type="domain" description="HTH cro/C1-type" evidence="1">
    <location>
        <begin position="10"/>
        <end position="64"/>
    </location>
</feature>
<dbReference type="InterPro" id="IPR010982">
    <property type="entry name" value="Lambda_DNA-bd_dom_sf"/>
</dbReference>
<protein>
    <submittedName>
        <fullName evidence="2">Helix-turn-helix transcriptional regulator</fullName>
    </submittedName>
</protein>
<dbReference type="Proteomes" id="UP001174037">
    <property type="component" value="Unassembled WGS sequence"/>
</dbReference>
<dbReference type="Pfam" id="PF01381">
    <property type="entry name" value="HTH_3"/>
    <property type="match status" value="1"/>
</dbReference>
<accession>A0AAW7ALB5</accession>
<name>A0AAW7ALB5_9STAP</name>
<proteinExistence type="predicted"/>
<dbReference type="CDD" id="cd00093">
    <property type="entry name" value="HTH_XRE"/>
    <property type="match status" value="1"/>
</dbReference>
<comment type="caution">
    <text evidence="2">The sequence shown here is derived from an EMBL/GenBank/DDBJ whole genome shotgun (WGS) entry which is preliminary data.</text>
</comment>
<evidence type="ECO:0000313" key="2">
    <source>
        <dbReference type="EMBL" id="MDK9866958.1"/>
    </source>
</evidence>
<dbReference type="PROSITE" id="PS50943">
    <property type="entry name" value="HTH_CROC1"/>
    <property type="match status" value="1"/>
</dbReference>
<gene>
    <name evidence="2" type="ORF">P1A27_13580</name>
</gene>
<dbReference type="SMART" id="SM00530">
    <property type="entry name" value="HTH_XRE"/>
    <property type="match status" value="1"/>
</dbReference>
<dbReference type="Gene3D" id="1.10.260.40">
    <property type="entry name" value="lambda repressor-like DNA-binding domains"/>
    <property type="match status" value="1"/>
</dbReference>
<dbReference type="EMBL" id="JARGCK010000018">
    <property type="protein sequence ID" value="MDK9866958.1"/>
    <property type="molecule type" value="Genomic_DNA"/>
</dbReference>
<dbReference type="AlphaFoldDB" id="A0AAW7ALB5"/>
<organism evidence="2 3">
    <name type="scientific">Staphylococcus equorum</name>
    <dbReference type="NCBI Taxonomy" id="246432"/>
    <lineage>
        <taxon>Bacteria</taxon>
        <taxon>Bacillati</taxon>
        <taxon>Bacillota</taxon>
        <taxon>Bacilli</taxon>
        <taxon>Bacillales</taxon>
        <taxon>Staphylococcaceae</taxon>
        <taxon>Staphylococcus</taxon>
    </lineage>
</organism>
<dbReference type="InterPro" id="IPR001387">
    <property type="entry name" value="Cro/C1-type_HTH"/>
</dbReference>
<dbReference type="RefSeq" id="WP_285324408.1">
    <property type="nucleotide sequence ID" value="NZ_JARGCK010000018.1"/>
</dbReference>
<reference evidence="2" key="1">
    <citation type="journal article" date="2023" name="Int. J. Mol. Sci.">
        <title>Antibiotic Resistance/Susceptibility Profiles of Staphylococcus equorum Strains from Cheese, and Genome Analysis for Antibiotic Resistance Genes.</title>
        <authorList>
            <person name="Vazquez L."/>
            <person name="Srednik M.E."/>
            <person name="Rodriguez J."/>
            <person name="Florez A.B."/>
            <person name="Mayo B."/>
        </authorList>
    </citation>
    <scope>NUCLEOTIDE SEQUENCE</scope>
    <source>
        <strain evidence="2">5A3I</strain>
    </source>
</reference>
<dbReference type="SUPFAM" id="SSF47413">
    <property type="entry name" value="lambda repressor-like DNA-binding domains"/>
    <property type="match status" value="1"/>
</dbReference>
<reference evidence="2" key="2">
    <citation type="submission" date="2023-03" db="EMBL/GenBank/DDBJ databases">
        <authorList>
            <person name="Vazquez L."/>
            <person name="Rodriguez J."/>
            <person name="Mayo B."/>
            <person name="Florez A.B."/>
        </authorList>
    </citation>
    <scope>NUCLEOTIDE SEQUENCE</scope>
    <source>
        <strain evidence="2">5A3I</strain>
    </source>
</reference>
<dbReference type="GO" id="GO:0003677">
    <property type="term" value="F:DNA binding"/>
    <property type="evidence" value="ECO:0007669"/>
    <property type="project" value="InterPro"/>
</dbReference>